<reference evidence="3" key="1">
    <citation type="submission" date="2023-12" db="EMBL/GenBank/DDBJ databases">
        <title>Genome assembly of Anisodus tanguticus.</title>
        <authorList>
            <person name="Wang Y.-J."/>
        </authorList>
    </citation>
    <scope>NUCLEOTIDE SEQUENCE</scope>
    <source>
        <strain evidence="3">KB-2021</strain>
        <tissue evidence="3">Leaf</tissue>
    </source>
</reference>
<accession>A0AAE1SY05</accession>
<comment type="caution">
    <text evidence="3">The sequence shown here is derived from an EMBL/GenBank/DDBJ whole genome shotgun (WGS) entry which is preliminary data.</text>
</comment>
<protein>
    <submittedName>
        <fullName evidence="3">Uncharacterized protein</fullName>
    </submittedName>
</protein>
<name>A0AAE1SY05_9SOLA</name>
<keyword evidence="4" id="KW-1185">Reference proteome</keyword>
<feature type="chain" id="PRO_5041937877" evidence="2">
    <location>
        <begin position="19"/>
        <end position="173"/>
    </location>
</feature>
<dbReference type="PROSITE" id="PS51257">
    <property type="entry name" value="PROKAR_LIPOPROTEIN"/>
    <property type="match status" value="1"/>
</dbReference>
<feature type="region of interest" description="Disordered" evidence="1">
    <location>
        <begin position="150"/>
        <end position="173"/>
    </location>
</feature>
<evidence type="ECO:0000313" key="3">
    <source>
        <dbReference type="EMBL" id="KAK4377821.1"/>
    </source>
</evidence>
<sequence>MASKKCIGVLSTSVIVLACPMTRSMFKVGGLEGSKYFISVETLDKNEHIMSIARSRATPHFRHLEKFLKHALTSTSPGTSRIFQLLMREIHHQLARQDCKGQLQVSISPSHKNEIRHVIALSTLQGNIFKASGLEGSKCFISLEKLDKNEPTMSTARSRGNTSFSSSGEVSQA</sequence>
<dbReference type="Proteomes" id="UP001291623">
    <property type="component" value="Unassembled WGS sequence"/>
</dbReference>
<keyword evidence="2" id="KW-0732">Signal</keyword>
<evidence type="ECO:0000256" key="2">
    <source>
        <dbReference type="SAM" id="SignalP"/>
    </source>
</evidence>
<proteinExistence type="predicted"/>
<dbReference type="EMBL" id="JAVYJV010000002">
    <property type="protein sequence ID" value="KAK4377821.1"/>
    <property type="molecule type" value="Genomic_DNA"/>
</dbReference>
<gene>
    <name evidence="3" type="ORF">RND71_004117</name>
</gene>
<evidence type="ECO:0000256" key="1">
    <source>
        <dbReference type="SAM" id="MobiDB-lite"/>
    </source>
</evidence>
<organism evidence="3 4">
    <name type="scientific">Anisodus tanguticus</name>
    <dbReference type="NCBI Taxonomy" id="243964"/>
    <lineage>
        <taxon>Eukaryota</taxon>
        <taxon>Viridiplantae</taxon>
        <taxon>Streptophyta</taxon>
        <taxon>Embryophyta</taxon>
        <taxon>Tracheophyta</taxon>
        <taxon>Spermatophyta</taxon>
        <taxon>Magnoliopsida</taxon>
        <taxon>eudicotyledons</taxon>
        <taxon>Gunneridae</taxon>
        <taxon>Pentapetalae</taxon>
        <taxon>asterids</taxon>
        <taxon>lamiids</taxon>
        <taxon>Solanales</taxon>
        <taxon>Solanaceae</taxon>
        <taxon>Solanoideae</taxon>
        <taxon>Hyoscyameae</taxon>
        <taxon>Anisodus</taxon>
    </lineage>
</organism>
<feature type="compositionally biased region" description="Polar residues" evidence="1">
    <location>
        <begin position="151"/>
        <end position="173"/>
    </location>
</feature>
<feature type="signal peptide" evidence="2">
    <location>
        <begin position="1"/>
        <end position="18"/>
    </location>
</feature>
<dbReference type="AlphaFoldDB" id="A0AAE1SY05"/>
<evidence type="ECO:0000313" key="4">
    <source>
        <dbReference type="Proteomes" id="UP001291623"/>
    </source>
</evidence>